<feature type="domain" description="Thioredoxin" evidence="1">
    <location>
        <begin position="28"/>
        <end position="156"/>
    </location>
</feature>
<proteinExistence type="predicted"/>
<protein>
    <recommendedName>
        <fullName evidence="1">Thioredoxin domain-containing protein</fullName>
    </recommendedName>
</protein>
<dbReference type="Pfam" id="PF13899">
    <property type="entry name" value="Thioredoxin_7"/>
    <property type="match status" value="1"/>
</dbReference>
<dbReference type="PROSITE" id="PS51352">
    <property type="entry name" value="THIOREDOXIN_2"/>
    <property type="match status" value="1"/>
</dbReference>
<name>A0A833H2K2_9LEPT</name>
<dbReference type="EMBL" id="WBUI01000005">
    <property type="protein sequence ID" value="KAB2933479.1"/>
    <property type="molecule type" value="Genomic_DNA"/>
</dbReference>
<dbReference type="AlphaFoldDB" id="A0A833H2K2"/>
<evidence type="ECO:0000313" key="3">
    <source>
        <dbReference type="Proteomes" id="UP000460298"/>
    </source>
</evidence>
<accession>A0A833H2K2</accession>
<evidence type="ECO:0000313" key="2">
    <source>
        <dbReference type="EMBL" id="KAB2933479.1"/>
    </source>
</evidence>
<sequence>MKTSLSKISAAVSLLLLAFFGVFFCGRPPASGISWNTDLEKNRPDGMLSSLSALAKKEDRPLLLYFHADWCSNCHELEELLADEFAASIASGWIPVRIDITDSAVWEGPALDLFGVYGAPALAFVDRQGNVQKRLTLVGAHPPRRALQSVLDQLSAQ</sequence>
<reference evidence="2 3" key="1">
    <citation type="submission" date="2019-10" db="EMBL/GenBank/DDBJ databases">
        <title>Extracellular Electron Transfer in a Candidatus Methanoperedens spp. Enrichment Culture.</title>
        <authorList>
            <person name="Berger S."/>
            <person name="Rangel Shaw D."/>
            <person name="Berben T."/>
            <person name="In 'T Zandt M."/>
            <person name="Frank J."/>
            <person name="Reimann J."/>
            <person name="Jetten M.S.M."/>
            <person name="Welte C.U."/>
        </authorList>
    </citation>
    <scope>NUCLEOTIDE SEQUENCE [LARGE SCALE GENOMIC DNA]</scope>
    <source>
        <strain evidence="2">SB12</strain>
    </source>
</reference>
<dbReference type="SUPFAM" id="SSF52833">
    <property type="entry name" value="Thioredoxin-like"/>
    <property type="match status" value="1"/>
</dbReference>
<gene>
    <name evidence="2" type="ORF">F9K24_06415</name>
</gene>
<dbReference type="InterPro" id="IPR013766">
    <property type="entry name" value="Thioredoxin_domain"/>
</dbReference>
<evidence type="ECO:0000259" key="1">
    <source>
        <dbReference type="PROSITE" id="PS51352"/>
    </source>
</evidence>
<dbReference type="Proteomes" id="UP000460298">
    <property type="component" value="Unassembled WGS sequence"/>
</dbReference>
<organism evidence="2 3">
    <name type="scientific">Leptonema illini</name>
    <dbReference type="NCBI Taxonomy" id="183"/>
    <lineage>
        <taxon>Bacteria</taxon>
        <taxon>Pseudomonadati</taxon>
        <taxon>Spirochaetota</taxon>
        <taxon>Spirochaetia</taxon>
        <taxon>Leptospirales</taxon>
        <taxon>Leptospiraceae</taxon>
        <taxon>Leptonema</taxon>
    </lineage>
</organism>
<dbReference type="Gene3D" id="3.40.30.10">
    <property type="entry name" value="Glutaredoxin"/>
    <property type="match status" value="1"/>
</dbReference>
<dbReference type="InterPro" id="IPR036249">
    <property type="entry name" value="Thioredoxin-like_sf"/>
</dbReference>
<comment type="caution">
    <text evidence="2">The sequence shown here is derived from an EMBL/GenBank/DDBJ whole genome shotgun (WGS) entry which is preliminary data.</text>
</comment>